<evidence type="ECO:0000313" key="8">
    <source>
        <dbReference type="EMBL" id="RQM31397.1"/>
    </source>
</evidence>
<dbReference type="InterPro" id="IPR012677">
    <property type="entry name" value="Nucleotide-bd_a/b_plait_sf"/>
</dbReference>
<dbReference type="VEuPathDB" id="FungiDB:H257_10070"/>
<evidence type="ECO:0000256" key="3">
    <source>
        <dbReference type="PROSITE-ProRule" id="PRU00176"/>
    </source>
</evidence>
<dbReference type="VEuPathDB" id="FungiDB:H257_10068"/>
<keyword evidence="1" id="KW-0677">Repeat</keyword>
<evidence type="ECO:0000256" key="5">
    <source>
        <dbReference type="SAM" id="Phobius"/>
    </source>
</evidence>
<comment type="caution">
    <text evidence="8">The sequence shown here is derived from an EMBL/GenBank/DDBJ whole genome shotgun (WGS) entry which is preliminary data.</text>
</comment>
<evidence type="ECO:0000256" key="6">
    <source>
        <dbReference type="SAM" id="SignalP"/>
    </source>
</evidence>
<dbReference type="Pfam" id="PF00076">
    <property type="entry name" value="RRM_1"/>
    <property type="match status" value="1"/>
</dbReference>
<dbReference type="InterPro" id="IPR035979">
    <property type="entry name" value="RBD_domain_sf"/>
</dbReference>
<feature type="compositionally biased region" description="Basic and acidic residues" evidence="4">
    <location>
        <begin position="742"/>
        <end position="758"/>
    </location>
</feature>
<protein>
    <recommendedName>
        <fullName evidence="7">RRM domain-containing protein</fullName>
    </recommendedName>
</protein>
<dbReference type="Gene3D" id="3.30.70.330">
    <property type="match status" value="1"/>
</dbReference>
<dbReference type="Proteomes" id="UP000284702">
    <property type="component" value="Unassembled WGS sequence"/>
</dbReference>
<dbReference type="InterPro" id="IPR000504">
    <property type="entry name" value="RRM_dom"/>
</dbReference>
<sequence length="821" mass="90732">MVMRSVLFMPYCLAVAAATLRIDGWFNCSANTFPSWNARHNTMQVAVECALVELPLCHATTAASCRSDRVIQVFVKRLLGNGVNVDKDVWVLQGGPGASSVASMCLLSYRSRLTHKCNHVVEYMMLDLFTTTNGTANIYTMDHRGTGRSHPLECVAAQASTPGSVNGEAIAIDELPACIRDVFYGTYLVERVMQLGPSHIRGYVLDGVVAQVNHSFAQFDNDINAAGARFLDRCAKNAFCNSKFPDVVTGNLPLSNLIMRIYTRLDARQPGGVAESFCYPLANWTDTPPSHTLRRFLTTLLMNVNLRGMIPAIVYRLHRCTRQDDHVLAFLQRKIANPSQGRKGFTQLVLPTLRSPTVQGDALVEMNAMLYTLIVFSEEWTYPTPSVADLQLSFESQPFGLGVFDLVPAYCVATNFRDEACRSLSPLSKATPAPYVYARDSFFNRSSTIPLHASVLFLSGTTKGSSSKMTMDDFLYMLGMLQVVIIGPMVLFFVVNLVRDPAFLDVVKGLWMTVSGRINYVNLRSEIECRTGSALSGDGDFYDTLDLIKNVKHKELWVIGYERSVSPDLQQLATKVLWIEDIFHGDDVAVVEGDESPPLSQLPTVPRALLVDSASDKAAAASVVTDQIPVKTPPAHPLSVFVNNLPFDTEKAEIESHFQPHGEVKSVRMPMDPQMGKCRGFAFVQFDSIEGVESALTSSGQDFRGRKLRVRRPFEHRGPPAADVPATTSTSKPTKTSKRKKNQDAADDGKPKRNKTDTTPRPADAVSTMWQLSLQRTLNCIVYSWLTCLGNVAKHAKYVPTVIDLCDDEEGHKELNSDKSN</sequence>
<dbReference type="InterPro" id="IPR029058">
    <property type="entry name" value="AB_hydrolase_fold"/>
</dbReference>
<keyword evidence="5" id="KW-0472">Membrane</keyword>
<evidence type="ECO:0000256" key="1">
    <source>
        <dbReference type="ARBA" id="ARBA00022737"/>
    </source>
</evidence>
<evidence type="ECO:0000259" key="7">
    <source>
        <dbReference type="PROSITE" id="PS50102"/>
    </source>
</evidence>
<organism evidence="8 9">
    <name type="scientific">Aphanomyces astaci</name>
    <name type="common">Crayfish plague agent</name>
    <dbReference type="NCBI Taxonomy" id="112090"/>
    <lineage>
        <taxon>Eukaryota</taxon>
        <taxon>Sar</taxon>
        <taxon>Stramenopiles</taxon>
        <taxon>Oomycota</taxon>
        <taxon>Saprolegniomycetes</taxon>
        <taxon>Saprolegniales</taxon>
        <taxon>Verrucalvaceae</taxon>
        <taxon>Aphanomyces</taxon>
    </lineage>
</organism>
<feature type="region of interest" description="Disordered" evidence="4">
    <location>
        <begin position="710"/>
        <end position="764"/>
    </location>
</feature>
<gene>
    <name evidence="8" type="ORF">B5M09_003541</name>
</gene>
<evidence type="ECO:0000256" key="4">
    <source>
        <dbReference type="SAM" id="MobiDB-lite"/>
    </source>
</evidence>
<dbReference type="SUPFAM" id="SSF54928">
    <property type="entry name" value="RNA-binding domain, RBD"/>
    <property type="match status" value="1"/>
</dbReference>
<dbReference type="PANTHER" id="PTHR23236">
    <property type="entry name" value="EUKARYOTIC TRANSLATION INITIATION FACTOR 4B/4H"/>
    <property type="match status" value="1"/>
</dbReference>
<dbReference type="AlphaFoldDB" id="A0A425DQ75"/>
<dbReference type="PANTHER" id="PTHR23236:SF119">
    <property type="entry name" value="NUCLEAR RNA-BINDING PROTEIN SART-3"/>
    <property type="match status" value="1"/>
</dbReference>
<dbReference type="SUPFAM" id="SSF53474">
    <property type="entry name" value="alpha/beta-Hydrolases"/>
    <property type="match status" value="1"/>
</dbReference>
<feature type="transmembrane region" description="Helical" evidence="5">
    <location>
        <begin position="474"/>
        <end position="498"/>
    </location>
</feature>
<dbReference type="Gene3D" id="3.40.50.1010">
    <property type="entry name" value="5'-nuclease"/>
    <property type="match status" value="1"/>
</dbReference>
<proteinExistence type="predicted"/>
<dbReference type="PROSITE" id="PS50102">
    <property type="entry name" value="RRM"/>
    <property type="match status" value="1"/>
</dbReference>
<keyword evidence="9" id="KW-1185">Reference proteome</keyword>
<evidence type="ECO:0000256" key="2">
    <source>
        <dbReference type="ARBA" id="ARBA00022884"/>
    </source>
</evidence>
<evidence type="ECO:0000313" key="9">
    <source>
        <dbReference type="Proteomes" id="UP000284702"/>
    </source>
</evidence>
<keyword evidence="5" id="KW-0812">Transmembrane</keyword>
<keyword evidence="6" id="KW-0732">Signal</keyword>
<keyword evidence="2 3" id="KW-0694">RNA-binding</keyword>
<dbReference type="EMBL" id="MZMZ02000046">
    <property type="protein sequence ID" value="RQM31397.1"/>
    <property type="molecule type" value="Genomic_DNA"/>
</dbReference>
<name>A0A425DQ75_APHAT</name>
<keyword evidence="5" id="KW-1133">Transmembrane helix</keyword>
<feature type="domain" description="RRM" evidence="7">
    <location>
        <begin position="638"/>
        <end position="715"/>
    </location>
</feature>
<feature type="chain" id="PRO_5019239501" description="RRM domain-containing protein" evidence="6">
    <location>
        <begin position="19"/>
        <end position="821"/>
    </location>
</feature>
<accession>A0A425DQ75</accession>
<reference evidence="8" key="1">
    <citation type="submission" date="2018-07" db="EMBL/GenBank/DDBJ databases">
        <title>Annotation of Aphanomyces astaci genome assembly.</title>
        <authorList>
            <person name="Studholme D.J."/>
        </authorList>
    </citation>
    <scope>NUCLEOTIDE SEQUENCE [LARGE SCALE GENOMIC DNA]</scope>
    <source>
        <strain evidence="8">Pc</strain>
    </source>
</reference>
<dbReference type="GO" id="GO:0003723">
    <property type="term" value="F:RNA binding"/>
    <property type="evidence" value="ECO:0007669"/>
    <property type="project" value="UniProtKB-UniRule"/>
</dbReference>
<feature type="signal peptide" evidence="6">
    <location>
        <begin position="1"/>
        <end position="18"/>
    </location>
</feature>
<dbReference type="SMART" id="SM00360">
    <property type="entry name" value="RRM"/>
    <property type="match status" value="1"/>
</dbReference>